<dbReference type="AlphaFoldDB" id="G7TGX3"/>
<gene>
    <name evidence="1" type="ORF">XOC_3824</name>
</gene>
<protein>
    <submittedName>
        <fullName evidence="1">Uncharacterized protein</fullName>
    </submittedName>
</protein>
<evidence type="ECO:0000313" key="1">
    <source>
        <dbReference type="EMBL" id="AEQ97914.1"/>
    </source>
</evidence>
<dbReference type="EMBL" id="CP003057">
    <property type="protein sequence ID" value="AEQ97914.1"/>
    <property type="molecule type" value="Genomic_DNA"/>
</dbReference>
<dbReference type="KEGG" id="xor:XOC_3824"/>
<accession>G7TGX3</accession>
<evidence type="ECO:0000313" key="2">
    <source>
        <dbReference type="Proteomes" id="UP000008851"/>
    </source>
</evidence>
<organism evidence="1 2">
    <name type="scientific">Xanthomonas oryzae pv. oryzicola (strain BLS256)</name>
    <dbReference type="NCBI Taxonomy" id="383407"/>
    <lineage>
        <taxon>Bacteria</taxon>
        <taxon>Pseudomonadati</taxon>
        <taxon>Pseudomonadota</taxon>
        <taxon>Gammaproteobacteria</taxon>
        <taxon>Lysobacterales</taxon>
        <taxon>Lysobacteraceae</taxon>
        <taxon>Xanthomonas</taxon>
    </lineage>
</organism>
<name>G7TGX3_XANOB</name>
<dbReference type="Proteomes" id="UP000008851">
    <property type="component" value="Chromosome"/>
</dbReference>
<dbReference type="HOGENOM" id="CLU_2182918_0_0_6"/>
<sequence length="109" mass="12176">MLRWMLALSDCMTHLRMERLIPRLPNGLVLRTAERLDEVSSKAVVGIDRWHADACASRRNAATRCCACAIDSNVVMRNAGSTAAINLRFAQDAGRYVRLRVGECFAPDR</sequence>
<reference evidence="1 2" key="1">
    <citation type="journal article" date="2011" name="J. Bacteriol.">
        <title>Two new complete genome sequences offer insight into host and tissue specificity of plant pathogenic Xanthomonas spp.</title>
        <authorList>
            <person name="Bogdanove A.J."/>
            <person name="Koebnik R."/>
            <person name="Lu H."/>
            <person name="Furutani A."/>
            <person name="Angiuoli S.V."/>
            <person name="Patil P.B."/>
            <person name="Van Sluys M.A."/>
            <person name="Ryan R.P."/>
            <person name="Meyer D.F."/>
            <person name="Han S.W."/>
            <person name="Aparna G."/>
            <person name="Rajaram M."/>
            <person name="Delcher A.L."/>
            <person name="Phillippy A.M."/>
            <person name="Puiu D."/>
            <person name="Schatz M.C."/>
            <person name="Shumway M."/>
            <person name="Sommer D.D."/>
            <person name="Trapnell C."/>
            <person name="Benahmed F."/>
            <person name="Dimitrov G."/>
            <person name="Madupu R."/>
            <person name="Radune D."/>
            <person name="Sullivan S."/>
            <person name="Jha G."/>
            <person name="Ishihara H."/>
            <person name="Lee S.W."/>
            <person name="Pandey A."/>
            <person name="Sharma V."/>
            <person name="Sriariyanun M."/>
            <person name="Szurek B."/>
            <person name="Vera-Cruz C.M."/>
            <person name="Dorman K.S."/>
            <person name="Ronald P.C."/>
            <person name="Verdier V."/>
            <person name="Dow J.M."/>
            <person name="Sonti R.V."/>
            <person name="Tsuge S."/>
            <person name="Brendel V.P."/>
            <person name="Rabinowicz P.D."/>
            <person name="Leach J.E."/>
            <person name="White F.F."/>
            <person name="Salzberg S.L."/>
        </authorList>
    </citation>
    <scope>NUCLEOTIDE SEQUENCE [LARGE SCALE GENOMIC DNA]</scope>
    <source>
        <strain evidence="1 2">BLS256</strain>
    </source>
</reference>
<proteinExistence type="predicted"/>